<evidence type="ECO:0000313" key="2">
    <source>
        <dbReference type="EMBL" id="GAA1222936.1"/>
    </source>
</evidence>
<evidence type="ECO:0000256" key="1">
    <source>
        <dbReference type="SAM" id="MobiDB-lite"/>
    </source>
</evidence>
<sequence length="189" mass="20357">MTMLTEVLHRAGVTAEFGPCPAADLRTAARDLPLSPELVNLYATFGPLDPVHIPAPLGGITLVPARDLVSRQSCYRWHGTGGHRLEGWPDAWVVITDHSGDPFIADTAAPGTRVGIAVHGTGSWRPFWVAPTPADFLVLLACLTQAYAVEHLGRSGEAEGDDDESWPPGSPSSWPTMRRESMPRHSCTT</sequence>
<comment type="caution">
    <text evidence="2">The sequence shown here is derived from an EMBL/GenBank/DDBJ whole genome shotgun (WGS) entry which is preliminary data.</text>
</comment>
<organism evidence="2 3">
    <name type="scientific">Kitasatospora nipponensis</name>
    <dbReference type="NCBI Taxonomy" id="258049"/>
    <lineage>
        <taxon>Bacteria</taxon>
        <taxon>Bacillati</taxon>
        <taxon>Actinomycetota</taxon>
        <taxon>Actinomycetes</taxon>
        <taxon>Kitasatosporales</taxon>
        <taxon>Streptomycetaceae</taxon>
        <taxon>Kitasatospora</taxon>
    </lineage>
</organism>
<evidence type="ECO:0000313" key="3">
    <source>
        <dbReference type="Proteomes" id="UP001500037"/>
    </source>
</evidence>
<protein>
    <recommendedName>
        <fullName evidence="4">SUKH superfamily protein</fullName>
    </recommendedName>
</protein>
<evidence type="ECO:0008006" key="4">
    <source>
        <dbReference type="Google" id="ProtNLM"/>
    </source>
</evidence>
<name>A0ABN1VTQ0_9ACTN</name>
<feature type="region of interest" description="Disordered" evidence="1">
    <location>
        <begin position="154"/>
        <end position="189"/>
    </location>
</feature>
<keyword evidence="3" id="KW-1185">Reference proteome</keyword>
<accession>A0ABN1VTQ0</accession>
<gene>
    <name evidence="2" type="ORF">GCM10009665_11470</name>
</gene>
<dbReference type="EMBL" id="BAAALF010000011">
    <property type="protein sequence ID" value="GAA1222936.1"/>
    <property type="molecule type" value="Genomic_DNA"/>
</dbReference>
<reference evidence="2 3" key="1">
    <citation type="journal article" date="2019" name="Int. J. Syst. Evol. Microbiol.">
        <title>The Global Catalogue of Microorganisms (GCM) 10K type strain sequencing project: providing services to taxonomists for standard genome sequencing and annotation.</title>
        <authorList>
            <consortium name="The Broad Institute Genomics Platform"/>
            <consortium name="The Broad Institute Genome Sequencing Center for Infectious Disease"/>
            <person name="Wu L."/>
            <person name="Ma J."/>
        </authorList>
    </citation>
    <scope>NUCLEOTIDE SEQUENCE [LARGE SCALE GENOMIC DNA]</scope>
    <source>
        <strain evidence="2 3">JCM 13004</strain>
    </source>
</reference>
<proteinExistence type="predicted"/>
<dbReference type="Proteomes" id="UP001500037">
    <property type="component" value="Unassembled WGS sequence"/>
</dbReference>